<dbReference type="PANTHER" id="PTHR14440">
    <property type="entry name" value="DNA-DIRECTED RNA POLYMERASE I SUBUNIT RPA49"/>
    <property type="match status" value="1"/>
</dbReference>
<protein>
    <submittedName>
        <fullName evidence="6">DNA-directed RNA polymerase I subunit RPA49</fullName>
    </submittedName>
</protein>
<sequence>MRSSDHRLSVEIQPPCLELPPILVNLPHGLTEEGRNDLSFRVLINKNKQSQGAIERMVVGENESLELLGTNFQNDSIPPSVARYGVLAYSPSQQSLKLHFVPHVYSMTQEVKPMKRRYSGEDPLTSMERLAEQNSSDRQPSDIDKELTLAFGSKIRKVTQNRRSTYSLDGKKTDTTAGDKTIVDDLNEAANDTAVVTGGGAIMTSNAPYRNTDATEPEDVYPLSELIPPTLRQYVPVAGFINWIQSNDSDALLKSEEAKQYCSFVKNRIPFIKSVLGLSTKGKMDPSTKDSVARVHSICLLFINSGISLYTSMNHPKTRNGIHKPEELGEIIGSRNTKVIKFFLDRFSEQEQQDSSIIYRFSSASKARLLMWIISIGFHSDQYVLDLTDLVKDTGENPEYIVSHTRALGAKVKGRNERGIPVVQLRLPLKFPFKNKKSTR</sequence>
<comment type="subcellular location">
    <subcellularLocation>
        <location evidence="1">Nucleus</location>
        <location evidence="1">Nucleolus</location>
    </subcellularLocation>
</comment>
<evidence type="ECO:0000256" key="1">
    <source>
        <dbReference type="ARBA" id="ARBA00004604"/>
    </source>
</evidence>
<evidence type="ECO:0000256" key="3">
    <source>
        <dbReference type="ARBA" id="ARBA00022478"/>
    </source>
</evidence>
<dbReference type="GO" id="GO:0000428">
    <property type="term" value="C:DNA-directed RNA polymerase complex"/>
    <property type="evidence" value="ECO:0007669"/>
    <property type="project" value="UniProtKB-KW"/>
</dbReference>
<accession>A0ABQ9YEM7</accession>
<evidence type="ECO:0000256" key="4">
    <source>
        <dbReference type="ARBA" id="ARBA00023163"/>
    </source>
</evidence>
<keyword evidence="5" id="KW-0539">Nucleus</keyword>
<dbReference type="EMBL" id="JARBJD010000012">
    <property type="protein sequence ID" value="KAK2962215.1"/>
    <property type="molecule type" value="Genomic_DNA"/>
</dbReference>
<comment type="similarity">
    <text evidence="2">Belongs to the eukaryotic RPA49/POLR1E RNA polymerase subunit family.</text>
</comment>
<evidence type="ECO:0000256" key="5">
    <source>
        <dbReference type="ARBA" id="ARBA00023242"/>
    </source>
</evidence>
<dbReference type="Proteomes" id="UP001281761">
    <property type="component" value="Unassembled WGS sequence"/>
</dbReference>
<keyword evidence="4" id="KW-0804">Transcription</keyword>
<evidence type="ECO:0000256" key="2">
    <source>
        <dbReference type="ARBA" id="ARBA00009430"/>
    </source>
</evidence>
<evidence type="ECO:0000313" key="6">
    <source>
        <dbReference type="EMBL" id="KAK2962215.1"/>
    </source>
</evidence>
<organism evidence="6 7">
    <name type="scientific">Blattamonas nauphoetae</name>
    <dbReference type="NCBI Taxonomy" id="2049346"/>
    <lineage>
        <taxon>Eukaryota</taxon>
        <taxon>Metamonada</taxon>
        <taxon>Preaxostyla</taxon>
        <taxon>Oxymonadida</taxon>
        <taxon>Blattamonas</taxon>
    </lineage>
</organism>
<name>A0ABQ9YEM7_9EUKA</name>
<proteinExistence type="inferred from homology"/>
<dbReference type="Pfam" id="PF06870">
    <property type="entry name" value="RNA_pol_I_A49"/>
    <property type="match status" value="1"/>
</dbReference>
<comment type="caution">
    <text evidence="6">The sequence shown here is derived from an EMBL/GenBank/DDBJ whole genome shotgun (WGS) entry which is preliminary data.</text>
</comment>
<gene>
    <name evidence="6" type="ORF">BLNAU_2875</name>
</gene>
<keyword evidence="7" id="KW-1185">Reference proteome</keyword>
<reference evidence="6 7" key="1">
    <citation type="journal article" date="2022" name="bioRxiv">
        <title>Genomics of Preaxostyla Flagellates Illuminates Evolutionary Transitions and the Path Towards Mitochondrial Loss.</title>
        <authorList>
            <person name="Novak L.V.F."/>
            <person name="Treitli S.C."/>
            <person name="Pyrih J."/>
            <person name="Halakuc P."/>
            <person name="Pipaliya S.V."/>
            <person name="Vacek V."/>
            <person name="Brzon O."/>
            <person name="Soukal P."/>
            <person name="Eme L."/>
            <person name="Dacks J.B."/>
            <person name="Karnkowska A."/>
            <person name="Elias M."/>
            <person name="Hampl V."/>
        </authorList>
    </citation>
    <scope>NUCLEOTIDE SEQUENCE [LARGE SCALE GENOMIC DNA]</scope>
    <source>
        <strain evidence="6">NAU3</strain>
        <tissue evidence="6">Gut</tissue>
    </source>
</reference>
<evidence type="ECO:0000313" key="7">
    <source>
        <dbReference type="Proteomes" id="UP001281761"/>
    </source>
</evidence>
<keyword evidence="3 6" id="KW-0240">DNA-directed RNA polymerase</keyword>
<dbReference type="InterPro" id="IPR009668">
    <property type="entry name" value="RNA_pol-assoc_fac_A49-like"/>
</dbReference>